<dbReference type="Pfam" id="PF13377">
    <property type="entry name" value="Peripla_BP_3"/>
    <property type="match status" value="1"/>
</dbReference>
<comment type="caution">
    <text evidence="5">The sequence shown here is derived from an EMBL/GenBank/DDBJ whole genome shotgun (WGS) entry which is preliminary data.</text>
</comment>
<dbReference type="PROSITE" id="PS50932">
    <property type="entry name" value="HTH_LACI_2"/>
    <property type="match status" value="1"/>
</dbReference>
<protein>
    <submittedName>
        <fullName evidence="5">LacI family DNA-binding transcriptional regulator</fullName>
    </submittedName>
</protein>
<evidence type="ECO:0000256" key="1">
    <source>
        <dbReference type="ARBA" id="ARBA00023015"/>
    </source>
</evidence>
<sequence>MATVTIKDIAEQLGVSPATVSLALNGRPGVNEETRLAVLNLANRLGYRGTTSKKAVAPQGVINFLIYRKSGSIITSTQFFTRLVVAVEKAARAHHYTLTITYCDGQDQLASCIAEAAAAQASGILMLGTEMEHDDLPLVASAPLPIVVLDNELTASPLDMVSIHNLDGVWQAVHYLHDQGLSDIGYLRSSVPITNFEMRYLGYTYAMNQLHKKIDDTKVYELSPSIEAAQQDMNALLERGCTLPEAFIADNDLIALGAIRALQQRGLRIPEDIAVIGFDNIPLAEYAQPPLSSVEVPCENLGKSAVETLRWRIRNPKATPRNVATGTELIVRESVPQQADPLTENS</sequence>
<dbReference type="InterPro" id="IPR046335">
    <property type="entry name" value="LacI/GalR-like_sensor"/>
</dbReference>
<accession>A0ABT1SNX4</accession>
<proteinExistence type="predicted"/>
<dbReference type="Pfam" id="PF00356">
    <property type="entry name" value="LacI"/>
    <property type="match status" value="1"/>
</dbReference>
<keyword evidence="6" id="KW-1185">Reference proteome</keyword>
<dbReference type="GO" id="GO:0003677">
    <property type="term" value="F:DNA binding"/>
    <property type="evidence" value="ECO:0007669"/>
    <property type="project" value="UniProtKB-KW"/>
</dbReference>
<dbReference type="PANTHER" id="PTHR30146:SF109">
    <property type="entry name" value="HTH-TYPE TRANSCRIPTIONAL REGULATOR GALS"/>
    <property type="match status" value="1"/>
</dbReference>
<evidence type="ECO:0000313" key="6">
    <source>
        <dbReference type="Proteomes" id="UP001206692"/>
    </source>
</evidence>
<evidence type="ECO:0000256" key="2">
    <source>
        <dbReference type="ARBA" id="ARBA00023125"/>
    </source>
</evidence>
<gene>
    <name evidence="5" type="ORF">NE675_00300</name>
</gene>
<dbReference type="InterPro" id="IPR000843">
    <property type="entry name" value="HTH_LacI"/>
</dbReference>
<evidence type="ECO:0000256" key="3">
    <source>
        <dbReference type="ARBA" id="ARBA00023163"/>
    </source>
</evidence>
<dbReference type="Gene3D" id="3.40.50.2300">
    <property type="match status" value="2"/>
</dbReference>
<dbReference type="PANTHER" id="PTHR30146">
    <property type="entry name" value="LACI-RELATED TRANSCRIPTIONAL REPRESSOR"/>
    <property type="match status" value="1"/>
</dbReference>
<reference evidence="5 6" key="1">
    <citation type="submission" date="2022-06" db="EMBL/GenBank/DDBJ databases">
        <title>Isolation of gut microbiota from human fecal samples.</title>
        <authorList>
            <person name="Pamer E.G."/>
            <person name="Barat B."/>
            <person name="Waligurski E."/>
            <person name="Medina S."/>
            <person name="Paddock L."/>
            <person name="Mostad J."/>
        </authorList>
    </citation>
    <scope>NUCLEOTIDE SEQUENCE [LARGE SCALE GENOMIC DNA]</scope>
    <source>
        <strain evidence="5 6">DFI.1.1</strain>
    </source>
</reference>
<dbReference type="SUPFAM" id="SSF53822">
    <property type="entry name" value="Periplasmic binding protein-like I"/>
    <property type="match status" value="1"/>
</dbReference>
<evidence type="ECO:0000259" key="4">
    <source>
        <dbReference type="PROSITE" id="PS50932"/>
    </source>
</evidence>
<feature type="domain" description="HTH lacI-type" evidence="4">
    <location>
        <begin position="4"/>
        <end position="58"/>
    </location>
</feature>
<organism evidence="5 6">
    <name type="scientific">Megasphaera massiliensis</name>
    <dbReference type="NCBI Taxonomy" id="1232428"/>
    <lineage>
        <taxon>Bacteria</taxon>
        <taxon>Bacillati</taxon>
        <taxon>Bacillota</taxon>
        <taxon>Negativicutes</taxon>
        <taxon>Veillonellales</taxon>
        <taxon>Veillonellaceae</taxon>
        <taxon>Megasphaera</taxon>
    </lineage>
</organism>
<dbReference type="EMBL" id="JANGEW010000001">
    <property type="protein sequence ID" value="MCQ5341477.1"/>
    <property type="molecule type" value="Genomic_DNA"/>
</dbReference>
<dbReference type="RefSeq" id="WP_062412910.1">
    <property type="nucleotide sequence ID" value="NZ_JAJCIO010000001.1"/>
</dbReference>
<keyword evidence="3" id="KW-0804">Transcription</keyword>
<name>A0ABT1SNX4_9FIRM</name>
<dbReference type="SUPFAM" id="SSF47413">
    <property type="entry name" value="lambda repressor-like DNA-binding domains"/>
    <property type="match status" value="1"/>
</dbReference>
<keyword evidence="2 5" id="KW-0238">DNA-binding</keyword>
<dbReference type="SMART" id="SM00354">
    <property type="entry name" value="HTH_LACI"/>
    <property type="match status" value="1"/>
</dbReference>
<dbReference type="Proteomes" id="UP001206692">
    <property type="component" value="Unassembled WGS sequence"/>
</dbReference>
<dbReference type="Gene3D" id="1.10.260.40">
    <property type="entry name" value="lambda repressor-like DNA-binding domains"/>
    <property type="match status" value="1"/>
</dbReference>
<dbReference type="InterPro" id="IPR028082">
    <property type="entry name" value="Peripla_BP_I"/>
</dbReference>
<keyword evidence="1" id="KW-0805">Transcription regulation</keyword>
<evidence type="ECO:0000313" key="5">
    <source>
        <dbReference type="EMBL" id="MCQ5341477.1"/>
    </source>
</evidence>
<dbReference type="CDD" id="cd01392">
    <property type="entry name" value="HTH_LacI"/>
    <property type="match status" value="1"/>
</dbReference>
<dbReference type="InterPro" id="IPR010982">
    <property type="entry name" value="Lambda_DNA-bd_dom_sf"/>
</dbReference>